<dbReference type="HAMAP" id="MF_01390">
    <property type="entry name" value="MatK"/>
    <property type="match status" value="1"/>
</dbReference>
<comment type="function">
    <text evidence="6 7">Usually encoded in the trnK tRNA gene intron. Probably assists in splicing its own and other chloroplast group II introns.</text>
</comment>
<keyword evidence="4 6" id="KW-0819">tRNA processing</keyword>
<keyword evidence="2 7" id="KW-0934">Plastid</keyword>
<dbReference type="PANTHER" id="PTHR34811">
    <property type="entry name" value="MATURASE K"/>
    <property type="match status" value="1"/>
</dbReference>
<dbReference type="GO" id="GO:0003723">
    <property type="term" value="F:RNA binding"/>
    <property type="evidence" value="ECO:0007669"/>
    <property type="project" value="UniProtKB-KW"/>
</dbReference>
<dbReference type="GO" id="GO:0008033">
    <property type="term" value="P:tRNA processing"/>
    <property type="evidence" value="ECO:0007669"/>
    <property type="project" value="UniProtKB-KW"/>
</dbReference>
<dbReference type="InterPro" id="IPR002866">
    <property type="entry name" value="Maturase_MatK"/>
</dbReference>
<evidence type="ECO:0000256" key="6">
    <source>
        <dbReference type="HAMAP-Rule" id="MF_01390"/>
    </source>
</evidence>
<dbReference type="PANTHER" id="PTHR34811:SF1">
    <property type="entry name" value="MATURASE K"/>
    <property type="match status" value="1"/>
</dbReference>
<organism evidence="10">
    <name type="scientific">Utricularia purpurea</name>
    <dbReference type="NCBI Taxonomy" id="204368"/>
    <lineage>
        <taxon>Eukaryota</taxon>
        <taxon>Viridiplantae</taxon>
        <taxon>Streptophyta</taxon>
        <taxon>Embryophyta</taxon>
        <taxon>Tracheophyta</taxon>
        <taxon>Spermatophyta</taxon>
        <taxon>Magnoliopsida</taxon>
        <taxon>eudicotyledons</taxon>
        <taxon>Gunneridae</taxon>
        <taxon>Pentapetalae</taxon>
        <taxon>asterids</taxon>
        <taxon>lamiids</taxon>
        <taxon>Lamiales</taxon>
        <taxon>Lentibulariaceae</taxon>
        <taxon>Utricularia</taxon>
    </lineage>
</organism>
<gene>
    <name evidence="6 10" type="primary">matK</name>
</gene>
<evidence type="ECO:0000256" key="2">
    <source>
        <dbReference type="ARBA" id="ARBA00022640"/>
    </source>
</evidence>
<evidence type="ECO:0000259" key="8">
    <source>
        <dbReference type="Pfam" id="PF01348"/>
    </source>
</evidence>
<dbReference type="InterPro" id="IPR024937">
    <property type="entry name" value="Domain_X"/>
</dbReference>
<geneLocation type="chloroplast" evidence="10"/>
<feature type="domain" description="Maturase MatK N-terminal" evidence="9">
    <location>
        <begin position="1"/>
        <end position="322"/>
    </location>
</feature>
<dbReference type="EMBL" id="AF531845">
    <property type="protein sequence ID" value="AAP87905.1"/>
    <property type="molecule type" value="Genomic_DNA"/>
</dbReference>
<evidence type="ECO:0000313" key="10">
    <source>
        <dbReference type="EMBL" id="AAP87905.1"/>
    </source>
</evidence>
<feature type="domain" description="Domain X" evidence="8">
    <location>
        <begin position="350"/>
        <end position="459"/>
    </location>
</feature>
<evidence type="ECO:0000256" key="3">
    <source>
        <dbReference type="ARBA" id="ARBA00022664"/>
    </source>
</evidence>
<evidence type="ECO:0000256" key="1">
    <source>
        <dbReference type="ARBA" id="ARBA00006621"/>
    </source>
</evidence>
<proteinExistence type="inferred from homology"/>
<evidence type="ECO:0000256" key="4">
    <source>
        <dbReference type="ARBA" id="ARBA00022694"/>
    </source>
</evidence>
<reference evidence="10" key="1">
    <citation type="submission" date="2002-07" db="EMBL/GenBank/DDBJ databases">
        <authorList>
            <person name="Mueller K.F."/>
            <person name="Borsch T."/>
            <person name="Legendre L."/>
            <person name="Porembski S."/>
            <person name="Theisen I."/>
            <person name="Barthlott W."/>
        </authorList>
    </citation>
    <scope>NUCLEOTIDE SEQUENCE</scope>
</reference>
<dbReference type="AlphaFoldDB" id="Q7YKJ0"/>
<dbReference type="GO" id="GO:0006397">
    <property type="term" value="P:mRNA processing"/>
    <property type="evidence" value="ECO:0007669"/>
    <property type="project" value="UniProtKB-KW"/>
</dbReference>
<dbReference type="GO" id="GO:0009507">
    <property type="term" value="C:chloroplast"/>
    <property type="evidence" value="ECO:0007669"/>
    <property type="project" value="UniProtKB-SubCell"/>
</dbReference>
<dbReference type="Pfam" id="PF01348">
    <property type="entry name" value="Intron_maturas2"/>
    <property type="match status" value="1"/>
</dbReference>
<evidence type="ECO:0000256" key="7">
    <source>
        <dbReference type="RuleBase" id="RU004226"/>
    </source>
</evidence>
<comment type="subcellular location">
    <subcellularLocation>
        <location evidence="6">Plastid</location>
        <location evidence="6">Chloroplast</location>
    </subcellularLocation>
</comment>
<name>Q7YKJ0_9LAMI</name>
<reference evidence="10" key="2">
    <citation type="journal article" date="2004" name="Plant Biol.">
        <title>Evolution of carnivory in lentibulariaceae and the Lamiales.</title>
        <authorList>
            <person name="Mueller K.F."/>
            <person name="Borsch T."/>
            <person name="Legendre L."/>
            <person name="Porembski S."/>
            <person name="Theisen I."/>
            <person name="Barthlott W."/>
        </authorList>
    </citation>
    <scope>NUCLEOTIDE SEQUENCE</scope>
</reference>
<evidence type="ECO:0000256" key="5">
    <source>
        <dbReference type="ARBA" id="ARBA00022884"/>
    </source>
</evidence>
<dbReference type="Pfam" id="PF01824">
    <property type="entry name" value="MatK_N"/>
    <property type="match status" value="1"/>
</dbReference>
<dbReference type="InterPro" id="IPR024942">
    <property type="entry name" value="Maturase_MatK_N"/>
</dbReference>
<comment type="similarity">
    <text evidence="1 6">Belongs to the intron maturase 2 family. MatK subfamily.</text>
</comment>
<keyword evidence="5 6" id="KW-0694">RNA-binding</keyword>
<dbReference type="GO" id="GO:0008380">
    <property type="term" value="P:RNA splicing"/>
    <property type="evidence" value="ECO:0007669"/>
    <property type="project" value="UniProtKB-UniRule"/>
</dbReference>
<keyword evidence="3 6" id="KW-0507">mRNA processing</keyword>
<sequence>MEEIKNYLQTYIFKHQDFLYPLIFQESIYAFAHNRDFGRSIYPGYDNKYSLLLVKRIVTRMYQQNKFIISHNDSRQNLFFLFNTNLYSRIISEGFAFIVEIPFYLRVISGIEGKKIIKSHNLRSIHSIFPFVEDNLSHLNFVLETEIPYPVNAEILIQALRYWLKDASSLHLLRLFLGEWWNGNSIINTKKNKKVFLFLYNFHVYEYQSTLVLLCNHSFHLRSTSFELFFERIYFYRKMELLMKVFGKVTDFQMNLCLLKEPCIHYVRYQRKYILCYKGMSSFLNKWKFYLVNFCQSYFSLWFSARNIYINKLSNHSVEFWGYFSSVRTKLLLVRSQSLENSFIMNNPIKKCDTLVPIIPLLVKLAKAQFCNVLGHPISKSSWVDLSDSTIIDRFGRICRNLSHYYSGSSTKKSLYPLKYILQLSCARTLSRKHKSAVRTFLKRFDLGLLCEFFMSTEEVLFITAPKTSFPLRGVHRGRVWYLDIIFIDDFFNFNEKKRSSFKSSVNGKL</sequence>
<accession>Q7YKJ0</accession>
<protein>
    <recommendedName>
        <fullName evidence="6">Maturase K</fullName>
    </recommendedName>
    <alternativeName>
        <fullName evidence="6">Intron maturase</fullName>
    </alternativeName>
</protein>
<evidence type="ECO:0000259" key="9">
    <source>
        <dbReference type="Pfam" id="PF01824"/>
    </source>
</evidence>
<keyword evidence="7 10" id="KW-0150">Chloroplast</keyword>